<sequence length="375" mass="40981">MARRKAFVHIGLPGTGGAFLGAELAHHADELREQGVCTPSRSTHEMFRAALEMRRDHKVWGYRRRDVEGVWAGICRRAFKEKGAVVVSHDLLAACTTPQIALLLDGLAGLEVHVVVTAQDPATQVVTGWADTVDTGSAASFGRFRRRIMDPTREHEQAQQFWAAQALDEVLERWGAAVRDPRHVHVVPLPADTADPRPAIWRAVGELAGFDAAALPLVASGPSITLDGAGTSVLREVNDAIDGRLGARDRAMVSEFLPREAVTPVRASVPADLYDDLLEVAERWTKQIADGGYDVLGATSDLLPERPADDAQVPDHHPVEERLARTTDALADVLVEVARLREHAADLEERNAKLEKKKRKLKRRLADATLGPLAE</sequence>
<keyword evidence="1" id="KW-0175">Coiled coil</keyword>
<proteinExistence type="predicted"/>
<comment type="caution">
    <text evidence="2">The sequence shown here is derived from an EMBL/GenBank/DDBJ whole genome shotgun (WGS) entry which is preliminary data.</text>
</comment>
<dbReference type="RefSeq" id="WP_182541905.1">
    <property type="nucleotide sequence ID" value="NZ_JACGXA010000003.1"/>
</dbReference>
<evidence type="ECO:0000313" key="3">
    <source>
        <dbReference type="Proteomes" id="UP000580910"/>
    </source>
</evidence>
<evidence type="ECO:0000256" key="1">
    <source>
        <dbReference type="SAM" id="Coils"/>
    </source>
</evidence>
<keyword evidence="3" id="KW-1185">Reference proteome</keyword>
<dbReference type="EMBL" id="JACGXA010000003">
    <property type="protein sequence ID" value="MBA8805896.1"/>
    <property type="molecule type" value="Genomic_DNA"/>
</dbReference>
<reference evidence="2 3" key="1">
    <citation type="submission" date="2020-07" db="EMBL/GenBank/DDBJ databases">
        <title>Sequencing the genomes of 1000 actinobacteria strains.</title>
        <authorList>
            <person name="Klenk H.-P."/>
        </authorList>
    </citation>
    <scope>NUCLEOTIDE SEQUENCE [LARGE SCALE GENOMIC DNA]</scope>
    <source>
        <strain evidence="2 3">DSM 21349</strain>
    </source>
</reference>
<feature type="coiled-coil region" evidence="1">
    <location>
        <begin position="330"/>
        <end position="371"/>
    </location>
</feature>
<dbReference type="Proteomes" id="UP000580910">
    <property type="component" value="Unassembled WGS sequence"/>
</dbReference>
<name>A0A7W3J400_9ACTN</name>
<accession>A0A7W3J400</accession>
<evidence type="ECO:0000313" key="2">
    <source>
        <dbReference type="EMBL" id="MBA8805896.1"/>
    </source>
</evidence>
<protein>
    <submittedName>
        <fullName evidence="2">Uncharacterized protein</fullName>
    </submittedName>
</protein>
<organism evidence="2 3">
    <name type="scientific">Nocardioides ginsengisegetis</name>
    <dbReference type="NCBI Taxonomy" id="661491"/>
    <lineage>
        <taxon>Bacteria</taxon>
        <taxon>Bacillati</taxon>
        <taxon>Actinomycetota</taxon>
        <taxon>Actinomycetes</taxon>
        <taxon>Propionibacteriales</taxon>
        <taxon>Nocardioidaceae</taxon>
        <taxon>Nocardioides</taxon>
    </lineage>
</organism>
<dbReference type="AlphaFoldDB" id="A0A7W3J400"/>
<gene>
    <name evidence="2" type="ORF">FB382_004241</name>
</gene>